<comment type="caution">
    <text evidence="1">The sequence shown here is derived from an EMBL/GenBank/DDBJ whole genome shotgun (WGS) entry which is preliminary data.</text>
</comment>
<accession>A0A7J6PS64</accession>
<reference evidence="3 4" key="1">
    <citation type="submission" date="2020-04" db="EMBL/GenBank/DDBJ databases">
        <title>Perkinsus olseni comparative genomics.</title>
        <authorList>
            <person name="Bogema D.R."/>
        </authorList>
    </citation>
    <scope>NUCLEOTIDE SEQUENCE [LARGE SCALE GENOMIC DNA]</scope>
    <source>
        <strain evidence="2">ATCC PRA-205</strain>
        <strain evidence="1 3">ATCC PRA-207</strain>
    </source>
</reference>
<name>A0A7J6PS64_PEROL</name>
<proteinExistence type="predicted"/>
<organism evidence="1 3">
    <name type="scientific">Perkinsus olseni</name>
    <name type="common">Perkinsus atlanticus</name>
    <dbReference type="NCBI Taxonomy" id="32597"/>
    <lineage>
        <taxon>Eukaryota</taxon>
        <taxon>Sar</taxon>
        <taxon>Alveolata</taxon>
        <taxon>Perkinsozoa</taxon>
        <taxon>Perkinsea</taxon>
        <taxon>Perkinsida</taxon>
        <taxon>Perkinsidae</taxon>
        <taxon>Perkinsus</taxon>
    </lineage>
</organism>
<keyword evidence="3" id="KW-1185">Reference proteome</keyword>
<gene>
    <name evidence="2" type="ORF">FOZ62_004349</name>
    <name evidence="1" type="ORF">FOZ63_004807</name>
</gene>
<evidence type="ECO:0000313" key="1">
    <source>
        <dbReference type="EMBL" id="KAF4698852.1"/>
    </source>
</evidence>
<evidence type="ECO:0000313" key="3">
    <source>
        <dbReference type="Proteomes" id="UP000553632"/>
    </source>
</evidence>
<evidence type="ECO:0000313" key="2">
    <source>
        <dbReference type="EMBL" id="KAF4740812.1"/>
    </source>
</evidence>
<sequence length="576" mass="63904">MAALRRGRCLLAAKLSTPARAQEIKIKKTKYRFANEIAHRTWKLERRDRITVAKRDAKEMYSDRRSSMQFHYFAIDPVGPPKKIILKMLGTEGLTRIRKMNVPELLDFARKSAGARPSTLDAALAARGLRLLSLATPEEVCEIAGAIRNRLVLKAISDRILTNYSAEVFVARCGFSAIAELVEAFAETAQSADSRVRSLVVATRGSVRETLDDLVKFQRACAALKVRADESIGESIARVLKSRLSGEGRTERKHEKNNVIFKLDDSGFEEEDLLSGKIVVESVECIVAGGRLCRVDRAEILRKILDVKARLHLSLEEMSRLAIGVSEVGGCTLLYEYRASLRDSIDRSSSKEISPSTAALALVAANAVGLHDRTRQRRLFNALSKSTDSSWAAAALAYCHRFGSWTSSRLVSKVDPGARPIGVIGRVIDGTFYKGSVGRRLRMRHLREYRSFLPAHHLARLLLTRRVGNSRKTFHALLGELRNFEGDWATAVASFMVLGEVGSPPISSLPSPVDRYCDTEEGPRDIRPPGKPISVVRRLAVKSECAVSKLHVRCEACQNARKSLYAAMCLRGAWCF</sequence>
<evidence type="ECO:0000313" key="4">
    <source>
        <dbReference type="Proteomes" id="UP000574390"/>
    </source>
</evidence>
<dbReference type="Proteomes" id="UP000553632">
    <property type="component" value="Unassembled WGS sequence"/>
</dbReference>
<dbReference type="AlphaFoldDB" id="A0A7J6PS64"/>
<dbReference type="Proteomes" id="UP000574390">
    <property type="component" value="Unassembled WGS sequence"/>
</dbReference>
<dbReference type="EMBL" id="JABANO010038255">
    <property type="protein sequence ID" value="KAF4698852.1"/>
    <property type="molecule type" value="Genomic_DNA"/>
</dbReference>
<protein>
    <submittedName>
        <fullName evidence="1">Uncharacterized protein</fullName>
    </submittedName>
</protein>
<dbReference type="EMBL" id="JABANM010009507">
    <property type="protein sequence ID" value="KAF4740812.1"/>
    <property type="molecule type" value="Genomic_DNA"/>
</dbReference>